<sequence length="200" mass="24179">MNKIKSDYIKYNFIFPEGTNHSSYIYQKVFRSIYGYSQNVTKKNNKIYTYLRKGIISEIPYIKPGKNTVILPLNNKDLLLDYFKTGINPTHNWKIRGDWKVDYNIDTIEVDSESIIRSLEYYIKNYKVINIFNKNNLLLNEIEFCINNNNINKDYIDYIYKIINKITSFNWYKEVYNDSEYLTNFNNKVIEFKNKFYNNE</sequence>
<evidence type="ECO:0000313" key="2">
    <source>
        <dbReference type="Proteomes" id="UP000680365"/>
    </source>
</evidence>
<dbReference type="EMBL" id="JAEDAM010000051">
    <property type="protein sequence ID" value="MBS8122187.1"/>
    <property type="molecule type" value="Genomic_DNA"/>
</dbReference>
<evidence type="ECO:0000313" key="1">
    <source>
        <dbReference type="EMBL" id="MBS8122187.1"/>
    </source>
</evidence>
<protein>
    <submittedName>
        <fullName evidence="1">Uncharacterized protein</fullName>
    </submittedName>
</protein>
<proteinExistence type="predicted"/>
<gene>
    <name evidence="1" type="ORF">VAMP_163n14</name>
</gene>
<dbReference type="Proteomes" id="UP000680365">
    <property type="component" value="Unassembled WGS sequence"/>
</dbReference>
<comment type="caution">
    <text evidence="1">The sequence shown here is derived from an EMBL/GenBank/DDBJ whole genome shotgun (WGS) entry which is preliminary data.</text>
</comment>
<keyword evidence="2" id="KW-1185">Reference proteome</keyword>
<dbReference type="RefSeq" id="WP_213349512.1">
    <property type="nucleotide sequence ID" value="NZ_JAEDAM010000051.1"/>
</dbReference>
<reference evidence="1 2" key="1">
    <citation type="journal article" date="2021" name="Nat. Commun.">
        <title>Reductive evolution and unique predatory mode in the CPR bacterium Vampirococcus lugosii.</title>
        <authorList>
            <person name="Moreira D."/>
            <person name="Zivanovic Y."/>
            <person name="Lopez-Archilla A.I."/>
            <person name="Iniesto M."/>
            <person name="Lopez-Garcia P."/>
        </authorList>
    </citation>
    <scope>NUCLEOTIDE SEQUENCE [LARGE SCALE GENOMIC DNA]</scope>
    <source>
        <strain evidence="1">Chiprana</strain>
    </source>
</reference>
<organism evidence="1 2">
    <name type="scientific">Candidatus Vampirococcus lugosii</name>
    <dbReference type="NCBI Taxonomy" id="2789015"/>
    <lineage>
        <taxon>Bacteria</taxon>
        <taxon>Candidatus Absconditibacteriota</taxon>
        <taxon>Vampirococcus</taxon>
    </lineage>
</organism>
<accession>A0ABS5QM95</accession>
<name>A0ABS5QM95_9BACT</name>